<dbReference type="Proteomes" id="UP000523139">
    <property type="component" value="Unassembled WGS sequence"/>
</dbReference>
<dbReference type="EMBL" id="JABAHY010000003">
    <property type="protein sequence ID" value="NLS09420.1"/>
    <property type="molecule type" value="Genomic_DNA"/>
</dbReference>
<evidence type="ECO:0008006" key="3">
    <source>
        <dbReference type="Google" id="ProtNLM"/>
    </source>
</evidence>
<keyword evidence="2" id="KW-1185">Reference proteome</keyword>
<protein>
    <recommendedName>
        <fullName evidence="3">HAD family hydrolase</fullName>
    </recommendedName>
</protein>
<dbReference type="SUPFAM" id="SSF56784">
    <property type="entry name" value="HAD-like"/>
    <property type="match status" value="1"/>
</dbReference>
<dbReference type="Gene3D" id="3.40.50.1000">
    <property type="entry name" value="HAD superfamily/HAD-like"/>
    <property type="match status" value="1"/>
</dbReference>
<evidence type="ECO:0000313" key="2">
    <source>
        <dbReference type="Proteomes" id="UP000523139"/>
    </source>
</evidence>
<dbReference type="AlphaFoldDB" id="A0A7X8TJ41"/>
<comment type="caution">
    <text evidence="1">The sequence shown here is derived from an EMBL/GenBank/DDBJ whole genome shotgun (WGS) entry which is preliminary data.</text>
</comment>
<dbReference type="InterPro" id="IPR023214">
    <property type="entry name" value="HAD_sf"/>
</dbReference>
<reference evidence="1 2" key="1">
    <citation type="submission" date="2020-04" db="EMBL/GenBank/DDBJ databases">
        <title>Nesterenkonia sp. nov., isolated from marine sediment.</title>
        <authorList>
            <person name="Zhang G."/>
        </authorList>
    </citation>
    <scope>NUCLEOTIDE SEQUENCE [LARGE SCALE GENOMIC DNA]</scope>
    <source>
        <strain evidence="1 2">MY13</strain>
    </source>
</reference>
<name>A0A7X8TJ41_9MICC</name>
<dbReference type="InterPro" id="IPR036412">
    <property type="entry name" value="HAD-like_sf"/>
</dbReference>
<sequence length="270" mass="28522">MEPKLLILDFDGTLCLGDDPVLAYAAQVDEELTTRGLNGPGGRPVRDLVADAFAADTLLVEEINYDDDGVPLAVKQEARMGAAGAHPTSWPLQDGYQLVQLLGVQAGLSGQTCDEAFRAARRTLLGAGLENTDLHAPAEAPELLSRLRQEGVVVVLATNSPAEGFDTWLQTLGLEAAFDAVINSAQKPFGMPATVEQARQTAAELRGGAQVAAGSILSVGDIWANDLDYVAEQGGVTVLIDRFTTGLGEPSHRVQSFTEAADLIGQWGQK</sequence>
<accession>A0A7X8TJ41</accession>
<evidence type="ECO:0000313" key="1">
    <source>
        <dbReference type="EMBL" id="NLS09420.1"/>
    </source>
</evidence>
<dbReference type="RefSeq" id="WP_168886917.1">
    <property type="nucleotide sequence ID" value="NZ_JABAHY010000003.1"/>
</dbReference>
<gene>
    <name evidence="1" type="ORF">HGQ17_05225</name>
</gene>
<dbReference type="Pfam" id="PF00702">
    <property type="entry name" value="Hydrolase"/>
    <property type="match status" value="1"/>
</dbReference>
<organism evidence="1 2">
    <name type="scientific">Nesterenkonia sedimenti</name>
    <dbReference type="NCBI Taxonomy" id="1463632"/>
    <lineage>
        <taxon>Bacteria</taxon>
        <taxon>Bacillati</taxon>
        <taxon>Actinomycetota</taxon>
        <taxon>Actinomycetes</taxon>
        <taxon>Micrococcales</taxon>
        <taxon>Micrococcaceae</taxon>
        <taxon>Nesterenkonia</taxon>
    </lineage>
</organism>
<dbReference type="CDD" id="cd01427">
    <property type="entry name" value="HAD_like"/>
    <property type="match status" value="1"/>
</dbReference>
<proteinExistence type="predicted"/>